<dbReference type="GO" id="GO:0035735">
    <property type="term" value="P:intraciliary transport involved in cilium assembly"/>
    <property type="evidence" value="ECO:0007669"/>
    <property type="project" value="TreeGrafter"/>
</dbReference>
<feature type="region of interest" description="Disordered" evidence="10">
    <location>
        <begin position="298"/>
        <end position="319"/>
    </location>
</feature>
<keyword evidence="4" id="KW-0963">Cytoplasm</keyword>
<dbReference type="GO" id="GO:0007155">
    <property type="term" value="P:cell adhesion"/>
    <property type="evidence" value="ECO:0007669"/>
    <property type="project" value="UniProtKB-KW"/>
</dbReference>
<evidence type="ECO:0000256" key="8">
    <source>
        <dbReference type="ARBA" id="ARBA00023212"/>
    </source>
</evidence>
<evidence type="ECO:0000256" key="7">
    <source>
        <dbReference type="ARBA" id="ARBA00023054"/>
    </source>
</evidence>
<dbReference type="EMBL" id="CAXITT010000715">
    <property type="protein sequence ID" value="CAL1545496.1"/>
    <property type="molecule type" value="Genomic_DNA"/>
</dbReference>
<evidence type="ECO:0000313" key="12">
    <source>
        <dbReference type="Proteomes" id="UP001497497"/>
    </source>
</evidence>
<feature type="region of interest" description="Disordered" evidence="10">
    <location>
        <begin position="378"/>
        <end position="408"/>
    </location>
</feature>
<evidence type="ECO:0000256" key="2">
    <source>
        <dbReference type="ARBA" id="ARBA00004300"/>
    </source>
</evidence>
<evidence type="ECO:0000256" key="3">
    <source>
        <dbReference type="ARBA" id="ARBA00009291"/>
    </source>
</evidence>
<comment type="subcellular location">
    <subcellularLocation>
        <location evidence="1">Cell junction</location>
    </subcellularLocation>
    <subcellularLocation>
        <location evidence="2">Cytoplasm</location>
        <location evidence="2">Cytoskeleton</location>
        <location evidence="2">Microtubule organizing center</location>
        <location evidence="2">Centrosome</location>
    </subcellularLocation>
</comment>
<dbReference type="PANTHER" id="PTHR46507:SF4">
    <property type="entry name" value="SSX FAMILY MEMBER 2 INTERACTING PROTEIN"/>
    <property type="match status" value="1"/>
</dbReference>
<comment type="caution">
    <text evidence="11">The sequence shown here is derived from an EMBL/GenBank/DDBJ whole genome shotgun (WGS) entry which is preliminary data.</text>
</comment>
<name>A0AAV2IIR1_LYMST</name>
<dbReference type="AlphaFoldDB" id="A0AAV2IIR1"/>
<protein>
    <submittedName>
        <fullName evidence="11">Uncharacterized protein</fullName>
    </submittedName>
</protein>
<reference evidence="11 12" key="1">
    <citation type="submission" date="2024-04" db="EMBL/GenBank/DDBJ databases">
        <authorList>
            <consortium name="Genoscope - CEA"/>
            <person name="William W."/>
        </authorList>
    </citation>
    <scope>NUCLEOTIDE SEQUENCE [LARGE SCALE GENOMIC DNA]</scope>
</reference>
<keyword evidence="12" id="KW-1185">Reference proteome</keyword>
<feature type="compositionally biased region" description="Low complexity" evidence="10">
    <location>
        <begin position="591"/>
        <end position="610"/>
    </location>
</feature>
<dbReference type="PANTHER" id="PTHR46507">
    <property type="entry name" value="AFADIN- AND ALPHA-ACTININ-BINDING PROTEIN"/>
    <property type="match status" value="1"/>
</dbReference>
<evidence type="ECO:0000256" key="6">
    <source>
        <dbReference type="ARBA" id="ARBA00022949"/>
    </source>
</evidence>
<dbReference type="GO" id="GO:0070161">
    <property type="term" value="C:anchoring junction"/>
    <property type="evidence" value="ECO:0007669"/>
    <property type="project" value="UniProtKB-SubCell"/>
</dbReference>
<keyword evidence="8" id="KW-0206">Cytoskeleton</keyword>
<organism evidence="11 12">
    <name type="scientific">Lymnaea stagnalis</name>
    <name type="common">Great pond snail</name>
    <name type="synonym">Helix stagnalis</name>
    <dbReference type="NCBI Taxonomy" id="6523"/>
    <lineage>
        <taxon>Eukaryota</taxon>
        <taxon>Metazoa</taxon>
        <taxon>Spiralia</taxon>
        <taxon>Lophotrochozoa</taxon>
        <taxon>Mollusca</taxon>
        <taxon>Gastropoda</taxon>
        <taxon>Heterobranchia</taxon>
        <taxon>Euthyneura</taxon>
        <taxon>Panpulmonata</taxon>
        <taxon>Hygrophila</taxon>
        <taxon>Lymnaeoidea</taxon>
        <taxon>Lymnaeidae</taxon>
        <taxon>Lymnaea</taxon>
    </lineage>
</organism>
<dbReference type="InterPro" id="IPR052300">
    <property type="entry name" value="Adhesion_Centrosome_assoc"/>
</dbReference>
<evidence type="ECO:0000256" key="4">
    <source>
        <dbReference type="ARBA" id="ARBA00022490"/>
    </source>
</evidence>
<dbReference type="GO" id="GO:0036064">
    <property type="term" value="C:ciliary basal body"/>
    <property type="evidence" value="ECO:0007669"/>
    <property type="project" value="TreeGrafter"/>
</dbReference>
<proteinExistence type="inferred from homology"/>
<evidence type="ECO:0000256" key="1">
    <source>
        <dbReference type="ARBA" id="ARBA00004282"/>
    </source>
</evidence>
<dbReference type="GO" id="GO:0034451">
    <property type="term" value="C:centriolar satellite"/>
    <property type="evidence" value="ECO:0007669"/>
    <property type="project" value="TreeGrafter"/>
</dbReference>
<evidence type="ECO:0000256" key="5">
    <source>
        <dbReference type="ARBA" id="ARBA00022889"/>
    </source>
</evidence>
<sequence>MSGTGWNQHSFSLPDTHIAHHLCDRHTNIESSDDETNFMPNMSLNIRDYSIRGGSTLLCTKENLPNSIGYVNQELQLLGLSCLQFDGTKCTSDIVFFINSIHDLLTLYHKTKTIKEDLENRNHRLTCEVDHHKTTHLRVSRLQEQTDKELDQEREKFRQLNQKYKQVSNKWKSEKEDVKRLTAVIHSRDLQHKHEQKKKEREVQRLKDRLNQLLSDKAPDRKVGMDLRNVVGRNEGRRATWKSGSGKQEEEMYHLLINNYEDRHRELMQENGELRDCLLSLQRELSALLKRTGDMSTAPFIELPSDDGQSLSSDDEDLEEHSVMSRLSITDLDEGYFQMPYDIIRQEIERTFKETCNQISESMKRSLIRNITKGHPSITLSKMAASSTPDSSDRRSSTQSSDSSEVDKLKKQIHSYKAIIQQQEELIQQSLHSQTQSVENSFLHESQLLKEKESLSEQKKLFFEEKANFEKERKAFTEAAIRLGKERQTLQEERAKILKQHFLNISPFKENKKSRGDVHSTRLLPATPVFSPAKSSWMTTEVSDFPTTAELYNLLGLSPSVVKPDSIPRPKISHQDSNSSTGSITFKSHDQSSASSSSKAPTSNSSSTQG</sequence>
<accession>A0AAV2IIR1</accession>
<keyword evidence="6" id="KW-0965">Cell junction</keyword>
<gene>
    <name evidence="11" type="ORF">GSLYS_00018979001</name>
</gene>
<keyword evidence="7 9" id="KW-0175">Coiled coil</keyword>
<feature type="region of interest" description="Disordered" evidence="10">
    <location>
        <begin position="563"/>
        <end position="610"/>
    </location>
</feature>
<evidence type="ECO:0000256" key="10">
    <source>
        <dbReference type="SAM" id="MobiDB-lite"/>
    </source>
</evidence>
<feature type="compositionally biased region" description="Polar residues" evidence="10">
    <location>
        <begin position="575"/>
        <end position="586"/>
    </location>
</feature>
<keyword evidence="5" id="KW-0130">Cell adhesion</keyword>
<feature type="coiled-coil region" evidence="9">
    <location>
        <begin position="115"/>
        <end position="170"/>
    </location>
</feature>
<comment type="similarity">
    <text evidence="3">Belongs to the ADIP family.</text>
</comment>
<evidence type="ECO:0000256" key="9">
    <source>
        <dbReference type="SAM" id="Coils"/>
    </source>
</evidence>
<dbReference type="InterPro" id="IPR021622">
    <property type="entry name" value="Afadin/alpha-actinin-bd"/>
</dbReference>
<evidence type="ECO:0000313" key="11">
    <source>
        <dbReference type="EMBL" id="CAL1545496.1"/>
    </source>
</evidence>
<dbReference type="Proteomes" id="UP001497497">
    <property type="component" value="Unassembled WGS sequence"/>
</dbReference>
<dbReference type="Pfam" id="PF11559">
    <property type="entry name" value="ADIP"/>
    <property type="match status" value="1"/>
</dbReference>